<gene>
    <name evidence="1" type="ORF">H2LOC_020040</name>
</gene>
<evidence type="ECO:0000313" key="1">
    <source>
        <dbReference type="EMBL" id="QGM47781.1"/>
    </source>
</evidence>
<dbReference type="Proteomes" id="UP000309061">
    <property type="component" value="Chromosome"/>
</dbReference>
<dbReference type="OrthoDB" id="7537532at2"/>
<organism evidence="1 2">
    <name type="scientific">Methylocystis heyeri</name>
    <dbReference type="NCBI Taxonomy" id="391905"/>
    <lineage>
        <taxon>Bacteria</taxon>
        <taxon>Pseudomonadati</taxon>
        <taxon>Pseudomonadota</taxon>
        <taxon>Alphaproteobacteria</taxon>
        <taxon>Hyphomicrobiales</taxon>
        <taxon>Methylocystaceae</taxon>
        <taxon>Methylocystis</taxon>
    </lineage>
</organism>
<dbReference type="Gene3D" id="3.40.50.150">
    <property type="entry name" value="Vaccinia Virus protein VP39"/>
    <property type="match status" value="1"/>
</dbReference>
<dbReference type="Pfam" id="PF13489">
    <property type="entry name" value="Methyltransf_23"/>
    <property type="match status" value="1"/>
</dbReference>
<dbReference type="AlphaFoldDB" id="A0A6B8KKV5"/>
<dbReference type="GO" id="GO:0032259">
    <property type="term" value="P:methylation"/>
    <property type="evidence" value="ECO:0007669"/>
    <property type="project" value="UniProtKB-KW"/>
</dbReference>
<sequence>MKIAKRCIACDGTRLSPSPAVLMPFIANRIFNWVPAHIGPEWGLRDLESGMAYSICNSLICDDCGMLFLDMRFDDEEMAALYRDYRGEDYTAQRDRFEPGYAARNALLLEGSGYLALIEAFLRPHLPQMPRVLDWGGDTGVNTPFRSSAARHDVYDISNRPLVAGARAVDLATAKSGEYDLLVYSNVLEHVSYPREALREIAGAMRPETVLYLEVPHENVVREHEDLAARLQHKRHWHEHINFFSSKALDALFSDVGLRTLQRKSHLITAGGKDSHVFSIAAKRES</sequence>
<keyword evidence="2" id="KW-1185">Reference proteome</keyword>
<name>A0A6B8KKV5_9HYPH</name>
<protein>
    <submittedName>
        <fullName evidence="1">Methyltransferase domain-containing protein</fullName>
    </submittedName>
</protein>
<dbReference type="GO" id="GO:0008168">
    <property type="term" value="F:methyltransferase activity"/>
    <property type="evidence" value="ECO:0007669"/>
    <property type="project" value="UniProtKB-KW"/>
</dbReference>
<dbReference type="EMBL" id="CP046052">
    <property type="protein sequence ID" value="QGM47781.1"/>
    <property type="molecule type" value="Genomic_DNA"/>
</dbReference>
<keyword evidence="1" id="KW-0489">Methyltransferase</keyword>
<reference evidence="1 2" key="1">
    <citation type="submission" date="2019-11" db="EMBL/GenBank/DDBJ databases">
        <title>The genome sequence of Methylocystis heyeri.</title>
        <authorList>
            <person name="Oshkin I.Y."/>
            <person name="Miroshnikov K."/>
            <person name="Dedysh S.N."/>
        </authorList>
    </citation>
    <scope>NUCLEOTIDE SEQUENCE [LARGE SCALE GENOMIC DNA]</scope>
    <source>
        <strain evidence="1 2">H2</strain>
    </source>
</reference>
<dbReference type="SUPFAM" id="SSF53335">
    <property type="entry name" value="S-adenosyl-L-methionine-dependent methyltransferases"/>
    <property type="match status" value="1"/>
</dbReference>
<proteinExistence type="predicted"/>
<keyword evidence="1" id="KW-0808">Transferase</keyword>
<dbReference type="InterPro" id="IPR029063">
    <property type="entry name" value="SAM-dependent_MTases_sf"/>
</dbReference>
<evidence type="ECO:0000313" key="2">
    <source>
        <dbReference type="Proteomes" id="UP000309061"/>
    </source>
</evidence>
<dbReference type="RefSeq" id="WP_136494434.1">
    <property type="nucleotide sequence ID" value="NZ_CP046052.1"/>
</dbReference>
<accession>A0A6B8KKV5</accession>
<dbReference type="KEGG" id="mhey:H2LOC_020040"/>